<proteinExistence type="predicted"/>
<feature type="signal peptide" evidence="2">
    <location>
        <begin position="1"/>
        <end position="19"/>
    </location>
</feature>
<feature type="chain" id="PRO_5046464435" evidence="2">
    <location>
        <begin position="20"/>
        <end position="309"/>
    </location>
</feature>
<feature type="region of interest" description="Disordered" evidence="1">
    <location>
        <begin position="88"/>
        <end position="139"/>
    </location>
</feature>
<evidence type="ECO:0000256" key="2">
    <source>
        <dbReference type="SAM" id="SignalP"/>
    </source>
</evidence>
<feature type="compositionally biased region" description="Gly residues" evidence="1">
    <location>
        <begin position="103"/>
        <end position="139"/>
    </location>
</feature>
<accession>A0ABS3Z356</accession>
<keyword evidence="4" id="KW-1185">Reference proteome</keyword>
<dbReference type="Proteomes" id="UP000677244">
    <property type="component" value="Unassembled WGS sequence"/>
</dbReference>
<evidence type="ECO:0000313" key="3">
    <source>
        <dbReference type="EMBL" id="MBO9203831.1"/>
    </source>
</evidence>
<dbReference type="RefSeq" id="WP_209141882.1">
    <property type="nucleotide sequence ID" value="NZ_JAGHKO010000011.1"/>
</dbReference>
<evidence type="ECO:0000313" key="4">
    <source>
        <dbReference type="Proteomes" id="UP000677244"/>
    </source>
</evidence>
<keyword evidence="2" id="KW-0732">Signal</keyword>
<dbReference type="EMBL" id="JAGHKO010000011">
    <property type="protein sequence ID" value="MBO9203831.1"/>
    <property type="molecule type" value="Genomic_DNA"/>
</dbReference>
<protein>
    <submittedName>
        <fullName evidence="3">Uncharacterized protein</fullName>
    </submittedName>
</protein>
<organism evidence="3 4">
    <name type="scientific">Niastella soli</name>
    <dbReference type="NCBI Taxonomy" id="2821487"/>
    <lineage>
        <taxon>Bacteria</taxon>
        <taxon>Pseudomonadati</taxon>
        <taxon>Bacteroidota</taxon>
        <taxon>Chitinophagia</taxon>
        <taxon>Chitinophagales</taxon>
        <taxon>Chitinophagaceae</taxon>
        <taxon>Niastella</taxon>
    </lineage>
</organism>
<gene>
    <name evidence="3" type="ORF">J7I42_26340</name>
</gene>
<sequence>MKKFIWLLIFSLQLFPVLQNNRLVMGTATYAQENVGEEDPLDDANCMKQVSSPMYSGGGMTVTSVCNVWSDCETKEFDHYGDCSVDITYPDPPDPTLPEDFGNMGGSGGGDSGGSGSTGSGSGGGGGTGSGVGTGGGGSGGGYVPPTSYPGSGIFSFAGYSFSSGISSATTNFLFSGAWSLSASANPNPVVTSEVLNLYLNFTVTIPADVSSNFLNNPVCEFVVVAYHPGLSTMIGGPQTISLSNVTPGQTASYSGTLTFNPTSITQVAMYWNQEPVQIMINGGLKYPSATGGSNGQVLGAISFTGKVP</sequence>
<reference evidence="3 4" key="1">
    <citation type="submission" date="2021-03" db="EMBL/GenBank/DDBJ databases">
        <title>Assistant Professor.</title>
        <authorList>
            <person name="Huq M.A."/>
        </authorList>
    </citation>
    <scope>NUCLEOTIDE SEQUENCE [LARGE SCALE GENOMIC DNA]</scope>
    <source>
        <strain evidence="3 4">MAH-29</strain>
    </source>
</reference>
<comment type="caution">
    <text evidence="3">The sequence shown here is derived from an EMBL/GenBank/DDBJ whole genome shotgun (WGS) entry which is preliminary data.</text>
</comment>
<evidence type="ECO:0000256" key="1">
    <source>
        <dbReference type="SAM" id="MobiDB-lite"/>
    </source>
</evidence>
<name>A0ABS3Z356_9BACT</name>